<evidence type="ECO:0000313" key="4">
    <source>
        <dbReference type="EMBL" id="CAD8084938.1"/>
    </source>
</evidence>
<name>A0A8S1MX38_PARPR</name>
<dbReference type="PANTHER" id="PTHR43205:SF42">
    <property type="entry name" value="ALCOHOL DEHYDROGENASE, ZINC-CONTAINING (AFU_ORTHOLOGUE AFUA_7G04530)"/>
    <property type="match status" value="1"/>
</dbReference>
<dbReference type="Pfam" id="PF00107">
    <property type="entry name" value="ADH_zinc_N"/>
    <property type="match status" value="1"/>
</dbReference>
<evidence type="ECO:0000259" key="3">
    <source>
        <dbReference type="Pfam" id="PF16884"/>
    </source>
</evidence>
<comment type="caution">
    <text evidence="4">The sequence shown here is derived from an EMBL/GenBank/DDBJ whole genome shotgun (WGS) entry which is preliminary data.</text>
</comment>
<keyword evidence="5" id="KW-1185">Reference proteome</keyword>
<dbReference type="InterPro" id="IPR041694">
    <property type="entry name" value="ADH_N_2"/>
</dbReference>
<evidence type="ECO:0000313" key="5">
    <source>
        <dbReference type="Proteomes" id="UP000688137"/>
    </source>
</evidence>
<feature type="domain" description="Oxidoreductase N-terminal" evidence="3">
    <location>
        <begin position="20"/>
        <end position="85"/>
    </location>
</feature>
<dbReference type="EMBL" id="CAJJDM010000076">
    <property type="protein sequence ID" value="CAD8084938.1"/>
    <property type="molecule type" value="Genomic_DNA"/>
</dbReference>
<organism evidence="4 5">
    <name type="scientific">Paramecium primaurelia</name>
    <dbReference type="NCBI Taxonomy" id="5886"/>
    <lineage>
        <taxon>Eukaryota</taxon>
        <taxon>Sar</taxon>
        <taxon>Alveolata</taxon>
        <taxon>Ciliophora</taxon>
        <taxon>Intramacronucleata</taxon>
        <taxon>Oligohymenophorea</taxon>
        <taxon>Peniculida</taxon>
        <taxon>Parameciidae</taxon>
        <taxon>Paramecium</taxon>
    </lineage>
</organism>
<dbReference type="PANTHER" id="PTHR43205">
    <property type="entry name" value="PROSTAGLANDIN REDUCTASE"/>
    <property type="match status" value="1"/>
</dbReference>
<keyword evidence="1" id="KW-0560">Oxidoreductase</keyword>
<proteinExistence type="predicted"/>
<dbReference type="Pfam" id="PF16884">
    <property type="entry name" value="ADH_N_2"/>
    <property type="match status" value="1"/>
</dbReference>
<dbReference type="AlphaFoldDB" id="A0A8S1MX38"/>
<dbReference type="CDD" id="cd05288">
    <property type="entry name" value="PGDH"/>
    <property type="match status" value="1"/>
</dbReference>
<dbReference type="GO" id="GO:0016628">
    <property type="term" value="F:oxidoreductase activity, acting on the CH-CH group of donors, NAD or NADP as acceptor"/>
    <property type="evidence" value="ECO:0007669"/>
    <property type="project" value="InterPro"/>
</dbReference>
<dbReference type="InterPro" id="IPR013149">
    <property type="entry name" value="ADH-like_C"/>
</dbReference>
<accession>A0A8S1MX38</accession>
<reference evidence="4" key="1">
    <citation type="submission" date="2021-01" db="EMBL/GenBank/DDBJ databases">
        <authorList>
            <consortium name="Genoscope - CEA"/>
            <person name="William W."/>
        </authorList>
    </citation>
    <scope>NUCLEOTIDE SEQUENCE</scope>
</reference>
<dbReference type="Proteomes" id="UP000688137">
    <property type="component" value="Unassembled WGS sequence"/>
</dbReference>
<protein>
    <recommendedName>
        <fullName evidence="6">Enoyl reductase (ER) domain-containing protein</fullName>
    </recommendedName>
</protein>
<evidence type="ECO:0000259" key="2">
    <source>
        <dbReference type="Pfam" id="PF00107"/>
    </source>
</evidence>
<evidence type="ECO:0000256" key="1">
    <source>
        <dbReference type="ARBA" id="ARBA00023002"/>
    </source>
</evidence>
<gene>
    <name evidence="4" type="ORF">PPRIM_AZ9-3.1.T0730064</name>
</gene>
<dbReference type="OMA" id="ISIDPIM"/>
<evidence type="ECO:0008006" key="6">
    <source>
        <dbReference type="Google" id="ProtNLM"/>
    </source>
</evidence>
<feature type="domain" description="Alcohol dehydrogenase-like C-terminal" evidence="2">
    <location>
        <begin position="164"/>
        <end position="290"/>
    </location>
</feature>
<dbReference type="InterPro" id="IPR045010">
    <property type="entry name" value="MDR_fam"/>
</dbReference>
<sequence length="341" mass="39256">MHKQSLILQQKAPKNINELDQAFQLIDQKLDAPSSQLLLMKTRYISIDPIMRVWISGARTYLPALQQNDIIHAFTLSSPVDNQNDIYFGPAGLQTHFLYDKTNKKKQLIKVPRQMLQLLQKCELQNSNLLTIILNGLPAYYGLVDFCKIQKGQRVVISASAGATGLFCIQLALNMQCDVIGFTGDIEKIKFLQNQFPNLRIINYKSDDWDKQIEDNSVDCYFDNVGEYMLEKMIQKMRKNGKIALCGSMGSSSNYSERQGLSNMNQIIYKRLKLKGITFNQELNKIQAAFDYLFQQFQQKKLRIFQEEYNQLSDTPKALKRLFKGENIGKIIINLDNQTKL</sequence>